<proteinExistence type="predicted"/>
<evidence type="ECO:0000313" key="2">
    <source>
        <dbReference type="Proteomes" id="UP000516132"/>
    </source>
</evidence>
<organism evidence="1 2">
    <name type="scientific">Pseudomonas phage phiPsa315</name>
    <dbReference type="NCBI Taxonomy" id="1460363"/>
    <lineage>
        <taxon>Viruses</taxon>
        <taxon>Duplodnaviria</taxon>
        <taxon>Heunggongvirae</taxon>
        <taxon>Uroviricota</taxon>
        <taxon>Caudoviricetes</taxon>
        <taxon>Vandenendeviridae</taxon>
        <taxon>Gorskivirinae</taxon>
        <taxon>Otagovirus</taxon>
        <taxon>Otagovirus psa315</taxon>
    </lineage>
</organism>
<keyword evidence="2" id="KW-1185">Reference proteome</keyword>
<dbReference type="EMBL" id="MT670419">
    <property type="protein sequence ID" value="QNO00317.1"/>
    <property type="molecule type" value="Genomic_DNA"/>
</dbReference>
<evidence type="ECO:0000313" key="1">
    <source>
        <dbReference type="EMBL" id="QNO00317.1"/>
    </source>
</evidence>
<dbReference type="Proteomes" id="UP000516132">
    <property type="component" value="Segment"/>
</dbReference>
<sequence length="86" mass="9890">MIVSELIEWLQTLPQDAKIQVLDHYGGSGYYNQGGDCYITDFTTKVDYQQWKEEGDTSPPEYIYGDHFELCKVGEENVLQLGVHNK</sequence>
<gene>
    <name evidence="1" type="ORF">phiPsa315_146</name>
</gene>
<accession>A0A7G9V211</accession>
<protein>
    <submittedName>
        <fullName evidence="1">Uncharacterized protein</fullName>
    </submittedName>
</protein>
<reference evidence="1 2" key="1">
    <citation type="submission" date="2020-06" db="EMBL/GenBank/DDBJ databases">
        <title>Characterization of Pseudomonas phiPsa374-like phages.</title>
        <authorList>
            <person name="Warring S."/>
            <person name="Malone L.M."/>
            <person name="Easingwood R.A."/>
            <person name="Rigano L."/>
            <person name="Frampton R.A."/>
            <person name="Lopez Acedo E."/>
            <person name="Templeton M.D."/>
            <person name="Kleffmann T."/>
            <person name="Bostina M."/>
            <person name="Fineran P.C."/>
        </authorList>
    </citation>
    <scope>NUCLEOTIDE SEQUENCE [LARGE SCALE GENOMIC DNA]</scope>
</reference>
<name>A0A7G9V211_9CAUD</name>